<reference evidence="1 2" key="1">
    <citation type="journal article" date="2018" name="Front. Plant Sci.">
        <title>Red Clover (Trifolium pratense) and Zigzag Clover (T. medium) - A Picture of Genomic Similarities and Differences.</title>
        <authorList>
            <person name="Dluhosova J."/>
            <person name="Istvanek J."/>
            <person name="Nedelnik J."/>
            <person name="Repkova J."/>
        </authorList>
    </citation>
    <scope>NUCLEOTIDE SEQUENCE [LARGE SCALE GENOMIC DNA]</scope>
    <source>
        <strain evidence="2">cv. 10/8</strain>
        <tissue evidence="1">Leaf</tissue>
    </source>
</reference>
<dbReference type="EMBL" id="LXQA010669364">
    <property type="protein sequence ID" value="MCI65094.1"/>
    <property type="molecule type" value="Genomic_DNA"/>
</dbReference>
<accession>A0A392TWL8</accession>
<organism evidence="1 2">
    <name type="scientific">Trifolium medium</name>
    <dbReference type="NCBI Taxonomy" id="97028"/>
    <lineage>
        <taxon>Eukaryota</taxon>
        <taxon>Viridiplantae</taxon>
        <taxon>Streptophyta</taxon>
        <taxon>Embryophyta</taxon>
        <taxon>Tracheophyta</taxon>
        <taxon>Spermatophyta</taxon>
        <taxon>Magnoliopsida</taxon>
        <taxon>eudicotyledons</taxon>
        <taxon>Gunneridae</taxon>
        <taxon>Pentapetalae</taxon>
        <taxon>rosids</taxon>
        <taxon>fabids</taxon>
        <taxon>Fabales</taxon>
        <taxon>Fabaceae</taxon>
        <taxon>Papilionoideae</taxon>
        <taxon>50 kb inversion clade</taxon>
        <taxon>NPAAA clade</taxon>
        <taxon>Hologalegina</taxon>
        <taxon>IRL clade</taxon>
        <taxon>Trifolieae</taxon>
        <taxon>Trifolium</taxon>
    </lineage>
</organism>
<feature type="non-terminal residue" evidence="1">
    <location>
        <position position="67"/>
    </location>
</feature>
<evidence type="ECO:0000313" key="2">
    <source>
        <dbReference type="Proteomes" id="UP000265520"/>
    </source>
</evidence>
<keyword evidence="2" id="KW-1185">Reference proteome</keyword>
<dbReference type="Proteomes" id="UP000265520">
    <property type="component" value="Unassembled WGS sequence"/>
</dbReference>
<dbReference type="AlphaFoldDB" id="A0A392TWL8"/>
<evidence type="ECO:0000313" key="1">
    <source>
        <dbReference type="EMBL" id="MCI65094.1"/>
    </source>
</evidence>
<sequence>MAESSNFVQPAIPKFDGYYEHWSLLMENLLRSKEYWNLIETGVVTALANATPEQRKAADVSKLRDLK</sequence>
<proteinExistence type="predicted"/>
<name>A0A392TWL8_9FABA</name>
<protein>
    <submittedName>
        <fullName evidence="1">Retrovirus-related Pol polyprotein from transposon TNT 1-94</fullName>
    </submittedName>
</protein>
<comment type="caution">
    <text evidence="1">The sequence shown here is derived from an EMBL/GenBank/DDBJ whole genome shotgun (WGS) entry which is preliminary data.</text>
</comment>